<dbReference type="Gene3D" id="2.170.150.20">
    <property type="entry name" value="Peptide methionine sulfoxide reductase"/>
    <property type="match status" value="1"/>
</dbReference>
<dbReference type="PANTHER" id="PTHR10173">
    <property type="entry name" value="METHIONINE SULFOXIDE REDUCTASE"/>
    <property type="match status" value="1"/>
</dbReference>
<evidence type="ECO:0000313" key="8">
    <source>
        <dbReference type="EMBL" id="GCC53134.1"/>
    </source>
</evidence>
<keyword evidence="3 6" id="KW-0862">Zinc</keyword>
<dbReference type="AlphaFoldDB" id="A0A401UE47"/>
<dbReference type="Pfam" id="PF01641">
    <property type="entry name" value="SelR"/>
    <property type="match status" value="1"/>
</dbReference>
<dbReference type="FunFam" id="2.170.150.20:FF:000001">
    <property type="entry name" value="Peptide methionine sulfoxide reductase MsrB"/>
    <property type="match status" value="1"/>
</dbReference>
<dbReference type="GO" id="GO:0030091">
    <property type="term" value="P:protein repair"/>
    <property type="evidence" value="ECO:0007669"/>
    <property type="project" value="InterPro"/>
</dbReference>
<keyword evidence="2 6" id="KW-0479">Metal-binding</keyword>
<evidence type="ECO:0000256" key="2">
    <source>
        <dbReference type="ARBA" id="ARBA00022723"/>
    </source>
</evidence>
<sequence length="152" mass="17289">MLPAMIACSQKNKEEVKKEQQHYTVVKTDQEWKKILTPEQFHILREKGTETAFTGKYWDNHKKGIYTCAACELPLFSSETKFESGTGWPSFYQPLDKQKVSIVIDKSYGMTREEVVCSRCGGHLGHVFTDGPKPTGLRYCLNSASLAFSEKK</sequence>
<organism evidence="8 9">
    <name type="scientific">Chryseotalea sanaruensis</name>
    <dbReference type="NCBI Taxonomy" id="2482724"/>
    <lineage>
        <taxon>Bacteria</taxon>
        <taxon>Pseudomonadati</taxon>
        <taxon>Bacteroidota</taxon>
        <taxon>Cytophagia</taxon>
        <taxon>Cytophagales</taxon>
        <taxon>Chryseotaleaceae</taxon>
        <taxon>Chryseotalea</taxon>
    </lineage>
</organism>
<feature type="active site" description="Nucleophile" evidence="6">
    <location>
        <position position="140"/>
    </location>
</feature>
<comment type="cofactor">
    <cofactor evidence="6">
        <name>Zn(2+)</name>
        <dbReference type="ChEBI" id="CHEBI:29105"/>
    </cofactor>
    <text evidence="6">Binds 1 zinc ion per subunit. The zinc ion is important for the structural integrity of the protein.</text>
</comment>
<dbReference type="PROSITE" id="PS51790">
    <property type="entry name" value="MSRB"/>
    <property type="match status" value="1"/>
</dbReference>
<dbReference type="EC" id="1.8.4.12" evidence="6"/>
<gene>
    <name evidence="6" type="primary">msrB</name>
    <name evidence="8" type="ORF">SanaruYs_33770</name>
</gene>
<dbReference type="GO" id="GO:0008270">
    <property type="term" value="F:zinc ion binding"/>
    <property type="evidence" value="ECO:0007669"/>
    <property type="project" value="UniProtKB-UniRule"/>
</dbReference>
<dbReference type="GO" id="GO:0006979">
    <property type="term" value="P:response to oxidative stress"/>
    <property type="evidence" value="ECO:0007669"/>
    <property type="project" value="InterPro"/>
</dbReference>
<dbReference type="SUPFAM" id="SSF51316">
    <property type="entry name" value="Mss4-like"/>
    <property type="match status" value="1"/>
</dbReference>
<evidence type="ECO:0000256" key="4">
    <source>
        <dbReference type="ARBA" id="ARBA00023002"/>
    </source>
</evidence>
<dbReference type="InterPro" id="IPR028427">
    <property type="entry name" value="Met_Sox_Rdtase_MsrB"/>
</dbReference>
<feature type="binding site" evidence="6">
    <location>
        <position position="68"/>
    </location>
    <ligand>
        <name>Zn(2+)</name>
        <dbReference type="ChEBI" id="CHEBI:29105"/>
    </ligand>
</feature>
<dbReference type="InterPro" id="IPR002579">
    <property type="entry name" value="Met_Sox_Rdtase_MsrB_dom"/>
</dbReference>
<feature type="domain" description="MsrB" evidence="7">
    <location>
        <begin position="29"/>
        <end position="151"/>
    </location>
</feature>
<dbReference type="NCBIfam" id="TIGR00357">
    <property type="entry name" value="peptide-methionine (R)-S-oxide reductase MsrB"/>
    <property type="match status" value="1"/>
</dbReference>
<comment type="similarity">
    <text evidence="1 6">Belongs to the MsrB Met sulfoxide reductase family.</text>
</comment>
<dbReference type="InterPro" id="IPR011057">
    <property type="entry name" value="Mss4-like_sf"/>
</dbReference>
<comment type="catalytic activity">
    <reaction evidence="5 6">
        <text>L-methionyl-[protein] + [thioredoxin]-disulfide + H2O = L-methionyl-(R)-S-oxide-[protein] + [thioredoxin]-dithiol</text>
        <dbReference type="Rhea" id="RHEA:24164"/>
        <dbReference type="Rhea" id="RHEA-COMP:10698"/>
        <dbReference type="Rhea" id="RHEA-COMP:10700"/>
        <dbReference type="Rhea" id="RHEA-COMP:12313"/>
        <dbReference type="Rhea" id="RHEA-COMP:12314"/>
        <dbReference type="ChEBI" id="CHEBI:15377"/>
        <dbReference type="ChEBI" id="CHEBI:16044"/>
        <dbReference type="ChEBI" id="CHEBI:29950"/>
        <dbReference type="ChEBI" id="CHEBI:45764"/>
        <dbReference type="ChEBI" id="CHEBI:50058"/>
        <dbReference type="EC" id="1.8.4.12"/>
    </reaction>
</comment>
<evidence type="ECO:0000256" key="5">
    <source>
        <dbReference type="ARBA" id="ARBA00048488"/>
    </source>
</evidence>
<evidence type="ECO:0000259" key="7">
    <source>
        <dbReference type="PROSITE" id="PS51790"/>
    </source>
</evidence>
<feature type="binding site" evidence="6">
    <location>
        <position position="117"/>
    </location>
    <ligand>
        <name>Zn(2+)</name>
        <dbReference type="ChEBI" id="CHEBI:29105"/>
    </ligand>
</feature>
<feature type="binding site" evidence="6">
    <location>
        <position position="120"/>
    </location>
    <ligand>
        <name>Zn(2+)</name>
        <dbReference type="ChEBI" id="CHEBI:29105"/>
    </ligand>
</feature>
<proteinExistence type="inferred from homology"/>
<comment type="caution">
    <text evidence="8">The sequence shown here is derived from an EMBL/GenBank/DDBJ whole genome shotgun (WGS) entry which is preliminary data.</text>
</comment>
<name>A0A401UE47_9BACT</name>
<dbReference type="PANTHER" id="PTHR10173:SF52">
    <property type="entry name" value="METHIONINE-R-SULFOXIDE REDUCTASE B1"/>
    <property type="match status" value="1"/>
</dbReference>
<dbReference type="EMBL" id="BHXQ01000006">
    <property type="protein sequence ID" value="GCC53134.1"/>
    <property type="molecule type" value="Genomic_DNA"/>
</dbReference>
<evidence type="ECO:0000256" key="3">
    <source>
        <dbReference type="ARBA" id="ARBA00022833"/>
    </source>
</evidence>
<accession>A0A401UE47</accession>
<reference evidence="8 9" key="1">
    <citation type="submission" date="2018-11" db="EMBL/GenBank/DDBJ databases">
        <title>Chryseotalea sanarue gen. nov., sp., nov., a member of the family Cytophagaceae, isolated from a brackish lake in Hamamatsu Japan.</title>
        <authorList>
            <person name="Maejima Y."/>
            <person name="Iino T."/>
            <person name="Muraguchi Y."/>
            <person name="Fukuda K."/>
            <person name="Ohkuma M."/>
            <person name="Moriuchi R."/>
            <person name="Dohra H."/>
            <person name="Kimbara K."/>
            <person name="Shintani M."/>
        </authorList>
    </citation>
    <scope>NUCLEOTIDE SEQUENCE [LARGE SCALE GENOMIC DNA]</scope>
    <source>
        <strain evidence="8 9">Ys</strain>
    </source>
</reference>
<protein>
    <recommendedName>
        <fullName evidence="6">Peptide methionine sulfoxide reductase MsrB</fullName>
        <ecNumber evidence="6">1.8.4.12</ecNumber>
    </recommendedName>
    <alternativeName>
        <fullName evidence="6">Peptide-methionine (R)-S-oxide reductase</fullName>
    </alternativeName>
</protein>
<evidence type="ECO:0000256" key="1">
    <source>
        <dbReference type="ARBA" id="ARBA00007174"/>
    </source>
</evidence>
<dbReference type="GO" id="GO:0005737">
    <property type="term" value="C:cytoplasm"/>
    <property type="evidence" value="ECO:0007669"/>
    <property type="project" value="TreeGrafter"/>
</dbReference>
<keyword evidence="9" id="KW-1185">Reference proteome</keyword>
<evidence type="ECO:0000313" key="9">
    <source>
        <dbReference type="Proteomes" id="UP000288227"/>
    </source>
</evidence>
<keyword evidence="4 6" id="KW-0560">Oxidoreductase</keyword>
<feature type="binding site" evidence="6">
    <location>
        <position position="71"/>
    </location>
    <ligand>
        <name>Zn(2+)</name>
        <dbReference type="ChEBI" id="CHEBI:29105"/>
    </ligand>
</feature>
<dbReference type="Proteomes" id="UP000288227">
    <property type="component" value="Unassembled WGS sequence"/>
</dbReference>
<dbReference type="GO" id="GO:0033743">
    <property type="term" value="F:peptide-methionine (R)-S-oxide reductase activity"/>
    <property type="evidence" value="ECO:0007669"/>
    <property type="project" value="UniProtKB-UniRule"/>
</dbReference>
<evidence type="ECO:0000256" key="6">
    <source>
        <dbReference type="HAMAP-Rule" id="MF_01400"/>
    </source>
</evidence>
<dbReference type="HAMAP" id="MF_01400">
    <property type="entry name" value="MsrB"/>
    <property type="match status" value="1"/>
</dbReference>